<reference evidence="3 4" key="1">
    <citation type="submission" date="2024-10" db="EMBL/GenBank/DDBJ databases">
        <title>The Natural Products Discovery Center: Release of the First 8490 Sequenced Strains for Exploring Actinobacteria Biosynthetic Diversity.</title>
        <authorList>
            <person name="Kalkreuter E."/>
            <person name="Kautsar S.A."/>
            <person name="Yang D."/>
            <person name="Bader C.D."/>
            <person name="Teijaro C.N."/>
            <person name="Fluegel L."/>
            <person name="Davis C.M."/>
            <person name="Simpson J.R."/>
            <person name="Lauterbach L."/>
            <person name="Steele A.D."/>
            <person name="Gui C."/>
            <person name="Meng S."/>
            <person name="Li G."/>
            <person name="Viehrig K."/>
            <person name="Ye F."/>
            <person name="Su P."/>
            <person name="Kiefer A.F."/>
            <person name="Nichols A."/>
            <person name="Cepeda A.J."/>
            <person name="Yan W."/>
            <person name="Fan B."/>
            <person name="Jiang Y."/>
            <person name="Adhikari A."/>
            <person name="Zheng C.-J."/>
            <person name="Schuster L."/>
            <person name="Cowan T.M."/>
            <person name="Smanski M.J."/>
            <person name="Chevrette M.G."/>
            <person name="De Carvalho L.P.S."/>
            <person name="Shen B."/>
        </authorList>
    </citation>
    <scope>NUCLEOTIDE SEQUENCE [LARGE SCALE GENOMIC DNA]</scope>
    <source>
        <strain evidence="3 4">NPDC000087</strain>
    </source>
</reference>
<name>A0ABW6WRE5_9ACTN</name>
<comment type="caution">
    <text evidence="3">The sequence shown here is derived from an EMBL/GenBank/DDBJ whole genome shotgun (WGS) entry which is preliminary data.</text>
</comment>
<evidence type="ECO:0008006" key="5">
    <source>
        <dbReference type="Google" id="ProtNLM"/>
    </source>
</evidence>
<sequence length="466" mass="50070">MTSSPPEPDAEELARLRGEIAALQGRLDGRRRRQFALLSLRRVAAAVFIMITAFALVASVVGVWAATTLLSTDRWVSTVAPLPKDPQIAAAVAEYSTTQLFEAIDVQQRIENVLPAQAAFVAGPITAQLRTQIRNTVENVMQSDQFQRVWIGLNTQVHSRVMDILEGKSPGVTVSQDKVEIDLLPLINQVLRQLSAQLPTLFGRQITLPDLSSGAIPDDLRARVQDALGVTLPANFAQFTVYDNGQLYAVQESVNAAKRYLAVFVAATIVLFLVSLLISPWRRRTLAQFGIWLVVAAVTVSAALRGTRNQLLEQLPEGVYRDGVAAAVTSIFSLLRTRGTQLIWIGAIIAVVCYLFGPGRGAVWLRRQVSRGAVAGWHATARAGRWLGTNAPGWTAAHLDVLRVGGLVVGGILALLLSSWTALLVIVIVLAVYEVAVTLVARAGSGAEPGSPTPSEAVSPPEPAPL</sequence>
<keyword evidence="2" id="KW-0472">Membrane</keyword>
<gene>
    <name evidence="3" type="ORF">ACFY35_41085</name>
</gene>
<feature type="transmembrane region" description="Helical" evidence="2">
    <location>
        <begin position="40"/>
        <end position="64"/>
    </location>
</feature>
<organism evidence="3 4">
    <name type="scientific">Paractinoplanes globisporus</name>
    <dbReference type="NCBI Taxonomy" id="113565"/>
    <lineage>
        <taxon>Bacteria</taxon>
        <taxon>Bacillati</taxon>
        <taxon>Actinomycetota</taxon>
        <taxon>Actinomycetes</taxon>
        <taxon>Micromonosporales</taxon>
        <taxon>Micromonosporaceae</taxon>
        <taxon>Paractinoplanes</taxon>
    </lineage>
</organism>
<feature type="transmembrane region" description="Helical" evidence="2">
    <location>
        <begin position="342"/>
        <end position="359"/>
    </location>
</feature>
<keyword evidence="2" id="KW-1133">Transmembrane helix</keyword>
<proteinExistence type="predicted"/>
<protein>
    <recommendedName>
        <fullName evidence="5">Integral membrane protein</fullName>
    </recommendedName>
</protein>
<evidence type="ECO:0000313" key="4">
    <source>
        <dbReference type="Proteomes" id="UP001602245"/>
    </source>
</evidence>
<feature type="transmembrane region" description="Helical" evidence="2">
    <location>
        <begin position="260"/>
        <end position="279"/>
    </location>
</feature>
<feature type="transmembrane region" description="Helical" evidence="2">
    <location>
        <begin position="286"/>
        <end position="306"/>
    </location>
</feature>
<dbReference type="RefSeq" id="WP_020516067.1">
    <property type="nucleotide sequence ID" value="NZ_JBIAZU010000008.1"/>
</dbReference>
<keyword evidence="4" id="KW-1185">Reference proteome</keyword>
<evidence type="ECO:0000256" key="1">
    <source>
        <dbReference type="SAM" id="MobiDB-lite"/>
    </source>
</evidence>
<dbReference type="Proteomes" id="UP001602245">
    <property type="component" value="Unassembled WGS sequence"/>
</dbReference>
<accession>A0ABW6WRE5</accession>
<feature type="region of interest" description="Disordered" evidence="1">
    <location>
        <begin position="445"/>
        <end position="466"/>
    </location>
</feature>
<feature type="transmembrane region" description="Helical" evidence="2">
    <location>
        <begin position="407"/>
        <end position="433"/>
    </location>
</feature>
<dbReference type="EMBL" id="JBIAZU010000008">
    <property type="protein sequence ID" value="MFF5295867.1"/>
    <property type="molecule type" value="Genomic_DNA"/>
</dbReference>
<evidence type="ECO:0000256" key="2">
    <source>
        <dbReference type="SAM" id="Phobius"/>
    </source>
</evidence>
<keyword evidence="2" id="KW-0812">Transmembrane</keyword>
<evidence type="ECO:0000313" key="3">
    <source>
        <dbReference type="EMBL" id="MFF5295867.1"/>
    </source>
</evidence>